<proteinExistence type="predicted"/>
<gene>
    <name evidence="2" type="ORF">OSTLU_93196</name>
</gene>
<evidence type="ECO:0000313" key="2">
    <source>
        <dbReference type="EMBL" id="ABO97978.1"/>
    </source>
</evidence>
<evidence type="ECO:0000256" key="1">
    <source>
        <dbReference type="SAM" id="Phobius"/>
    </source>
</evidence>
<dbReference type="OrthoDB" id="498101at2759"/>
<sequence>MHAIRATQRTNRTSTSCATASCASKRHARAQRVARPSQRRVTVALSTPARVSTRCAAVDVAQVAIAGIDTSGFDQMFINGLKVGIPLYGAVVGAVFIFGTIAKVAFPEKYDAALYGAEAKKEVEKIDLDNLSEEDAKAVAELEAELRKEGKL</sequence>
<dbReference type="Gramene" id="ABO97978">
    <property type="protein sequence ID" value="ABO97978"/>
    <property type="gene ID" value="OSTLU_93196"/>
</dbReference>
<dbReference type="Proteomes" id="UP000001568">
    <property type="component" value="Chromosome 9"/>
</dbReference>
<keyword evidence="1" id="KW-1133">Transmembrane helix</keyword>
<name>A4S250_OSTLU</name>
<feature type="transmembrane region" description="Helical" evidence="1">
    <location>
        <begin position="85"/>
        <end position="106"/>
    </location>
</feature>
<dbReference type="HOGENOM" id="CLU_1725353_0_0_1"/>
<dbReference type="GeneID" id="5003720"/>
<dbReference type="RefSeq" id="XP_001419685.1">
    <property type="nucleotide sequence ID" value="XM_001419648.1"/>
</dbReference>
<evidence type="ECO:0000313" key="3">
    <source>
        <dbReference type="Proteomes" id="UP000001568"/>
    </source>
</evidence>
<keyword evidence="1" id="KW-0812">Transmembrane</keyword>
<keyword evidence="1" id="KW-0472">Membrane</keyword>
<dbReference type="EMBL" id="CP000589">
    <property type="protein sequence ID" value="ABO97978.1"/>
    <property type="molecule type" value="Genomic_DNA"/>
</dbReference>
<accession>A4S250</accession>
<protein>
    <submittedName>
        <fullName evidence="2">Uncharacterized protein</fullName>
    </submittedName>
</protein>
<dbReference type="AlphaFoldDB" id="A4S250"/>
<keyword evidence="3" id="KW-1185">Reference proteome</keyword>
<organism evidence="2 3">
    <name type="scientific">Ostreococcus lucimarinus (strain CCE9901)</name>
    <dbReference type="NCBI Taxonomy" id="436017"/>
    <lineage>
        <taxon>Eukaryota</taxon>
        <taxon>Viridiplantae</taxon>
        <taxon>Chlorophyta</taxon>
        <taxon>Mamiellophyceae</taxon>
        <taxon>Mamiellales</taxon>
        <taxon>Bathycoccaceae</taxon>
        <taxon>Ostreococcus</taxon>
    </lineage>
</organism>
<reference evidence="2 3" key="1">
    <citation type="journal article" date="2007" name="Proc. Natl. Acad. Sci. U.S.A.">
        <title>The tiny eukaryote Ostreococcus provides genomic insights into the paradox of plankton speciation.</title>
        <authorList>
            <person name="Palenik B."/>
            <person name="Grimwood J."/>
            <person name="Aerts A."/>
            <person name="Rouze P."/>
            <person name="Salamov A."/>
            <person name="Putnam N."/>
            <person name="Dupont C."/>
            <person name="Jorgensen R."/>
            <person name="Derelle E."/>
            <person name="Rombauts S."/>
            <person name="Zhou K."/>
            <person name="Otillar R."/>
            <person name="Merchant S.S."/>
            <person name="Podell S."/>
            <person name="Gaasterland T."/>
            <person name="Napoli C."/>
            <person name="Gendler K."/>
            <person name="Manuell A."/>
            <person name="Tai V."/>
            <person name="Vallon O."/>
            <person name="Piganeau G."/>
            <person name="Jancek S."/>
            <person name="Heijde M."/>
            <person name="Jabbari K."/>
            <person name="Bowler C."/>
            <person name="Lohr M."/>
            <person name="Robbens S."/>
            <person name="Werner G."/>
            <person name="Dubchak I."/>
            <person name="Pazour G.J."/>
            <person name="Ren Q."/>
            <person name="Paulsen I."/>
            <person name="Delwiche C."/>
            <person name="Schmutz J."/>
            <person name="Rokhsar D."/>
            <person name="Van de Peer Y."/>
            <person name="Moreau H."/>
            <person name="Grigoriev I.V."/>
        </authorList>
    </citation>
    <scope>NUCLEOTIDE SEQUENCE [LARGE SCALE GENOMIC DNA]</scope>
    <source>
        <strain evidence="2 3">CCE9901</strain>
    </source>
</reference>
<dbReference type="KEGG" id="olu:OSTLU_93196"/>